<dbReference type="AlphaFoldDB" id="A0A6A1V343"/>
<protein>
    <submittedName>
        <fullName evidence="1">Uncharacterized protein</fullName>
    </submittedName>
</protein>
<comment type="caution">
    <text evidence="1">The sequence shown here is derived from an EMBL/GenBank/DDBJ whole genome shotgun (WGS) entry which is preliminary data.</text>
</comment>
<gene>
    <name evidence="1" type="ORF">CJ030_MR7G011384</name>
</gene>
<name>A0A6A1V343_9ROSI</name>
<dbReference type="Proteomes" id="UP000516437">
    <property type="component" value="Chromosome 7"/>
</dbReference>
<dbReference type="EMBL" id="RXIC02000025">
    <property type="protein sequence ID" value="KAB1207063.1"/>
    <property type="molecule type" value="Genomic_DNA"/>
</dbReference>
<organism evidence="1 2">
    <name type="scientific">Morella rubra</name>
    <name type="common">Chinese bayberry</name>
    <dbReference type="NCBI Taxonomy" id="262757"/>
    <lineage>
        <taxon>Eukaryota</taxon>
        <taxon>Viridiplantae</taxon>
        <taxon>Streptophyta</taxon>
        <taxon>Embryophyta</taxon>
        <taxon>Tracheophyta</taxon>
        <taxon>Spermatophyta</taxon>
        <taxon>Magnoliopsida</taxon>
        <taxon>eudicotyledons</taxon>
        <taxon>Gunneridae</taxon>
        <taxon>Pentapetalae</taxon>
        <taxon>rosids</taxon>
        <taxon>fabids</taxon>
        <taxon>Fagales</taxon>
        <taxon>Myricaceae</taxon>
        <taxon>Morella</taxon>
    </lineage>
</organism>
<keyword evidence="2" id="KW-1185">Reference proteome</keyword>
<proteinExistence type="predicted"/>
<accession>A0A6A1V343</accession>
<evidence type="ECO:0000313" key="2">
    <source>
        <dbReference type="Proteomes" id="UP000516437"/>
    </source>
</evidence>
<reference evidence="1 2" key="1">
    <citation type="journal article" date="2019" name="Plant Biotechnol. J.">
        <title>The red bayberry genome and genetic basis of sex determination.</title>
        <authorList>
            <person name="Jia H.M."/>
            <person name="Jia H.J."/>
            <person name="Cai Q.L."/>
            <person name="Wang Y."/>
            <person name="Zhao H.B."/>
            <person name="Yang W.F."/>
            <person name="Wang G.Y."/>
            <person name="Li Y.H."/>
            <person name="Zhan D.L."/>
            <person name="Shen Y.T."/>
            <person name="Niu Q.F."/>
            <person name="Chang L."/>
            <person name="Qiu J."/>
            <person name="Zhao L."/>
            <person name="Xie H.B."/>
            <person name="Fu W.Y."/>
            <person name="Jin J."/>
            <person name="Li X.W."/>
            <person name="Jiao Y."/>
            <person name="Zhou C.C."/>
            <person name="Tu T."/>
            <person name="Chai C.Y."/>
            <person name="Gao J.L."/>
            <person name="Fan L.J."/>
            <person name="van de Weg E."/>
            <person name="Wang J.Y."/>
            <person name="Gao Z.S."/>
        </authorList>
    </citation>
    <scope>NUCLEOTIDE SEQUENCE [LARGE SCALE GENOMIC DNA]</scope>
    <source>
        <tissue evidence="1">Leaves</tissue>
    </source>
</reference>
<sequence>MIRRLDLDDFVDSWRPRPNSLVSTPLAGPFYTNLLLVGHRVSPQASPRADQFSACTGCFQQISTTSPPRQH</sequence>
<evidence type="ECO:0000313" key="1">
    <source>
        <dbReference type="EMBL" id="KAB1207063.1"/>
    </source>
</evidence>